<evidence type="ECO:0000313" key="3">
    <source>
        <dbReference type="EMBL" id="AOZ50986.1"/>
    </source>
</evidence>
<feature type="signal peptide" evidence="2">
    <location>
        <begin position="1"/>
        <end position="22"/>
    </location>
</feature>
<dbReference type="RefSeq" id="WP_070980279.1">
    <property type="nucleotide sequence ID" value="NZ_CP017707.1"/>
</dbReference>
<feature type="region of interest" description="Disordered" evidence="1">
    <location>
        <begin position="74"/>
        <end position="106"/>
    </location>
</feature>
<dbReference type="GO" id="GO:0042597">
    <property type="term" value="C:periplasmic space"/>
    <property type="evidence" value="ECO:0007669"/>
    <property type="project" value="InterPro"/>
</dbReference>
<evidence type="ECO:0008006" key="5">
    <source>
        <dbReference type="Google" id="ProtNLM"/>
    </source>
</evidence>
<dbReference type="EMBL" id="CP017707">
    <property type="protein sequence ID" value="AOZ50986.1"/>
    <property type="molecule type" value="Genomic_DNA"/>
</dbReference>
<protein>
    <recommendedName>
        <fullName evidence="5">LTXXQ motif family protein</fullName>
    </recommendedName>
</protein>
<dbReference type="Proteomes" id="UP000178776">
    <property type="component" value="Chromosome"/>
</dbReference>
<evidence type="ECO:0000256" key="2">
    <source>
        <dbReference type="SAM" id="SignalP"/>
    </source>
</evidence>
<accession>A0A1D9LI95</accession>
<feature type="compositionally biased region" description="Low complexity" evidence="1">
    <location>
        <begin position="97"/>
        <end position="106"/>
    </location>
</feature>
<feature type="compositionally biased region" description="Basic residues" evidence="1">
    <location>
        <begin position="133"/>
        <end position="142"/>
    </location>
</feature>
<evidence type="ECO:0000313" key="4">
    <source>
        <dbReference type="Proteomes" id="UP000178776"/>
    </source>
</evidence>
<dbReference type="InterPro" id="IPR012899">
    <property type="entry name" value="LTXXQ"/>
</dbReference>
<dbReference type="Pfam" id="PF07813">
    <property type="entry name" value="LTXXQ"/>
    <property type="match status" value="1"/>
</dbReference>
<name>A0A1D9LI95_9NEIS</name>
<gene>
    <name evidence="3" type="ORF">BKX93_13985</name>
</gene>
<organism evidence="3 4">
    <name type="scientific">Chromobacterium vaccinii</name>
    <dbReference type="NCBI Taxonomy" id="1108595"/>
    <lineage>
        <taxon>Bacteria</taxon>
        <taxon>Pseudomonadati</taxon>
        <taxon>Pseudomonadota</taxon>
        <taxon>Betaproteobacteria</taxon>
        <taxon>Neisseriales</taxon>
        <taxon>Chromobacteriaceae</taxon>
        <taxon>Chromobacterium</taxon>
    </lineage>
</organism>
<dbReference type="KEGG" id="cvc:BKX93_13985"/>
<keyword evidence="2" id="KW-0732">Signal</keyword>
<reference evidence="3 4" key="1">
    <citation type="submission" date="2016-10" db="EMBL/GenBank/DDBJ databases">
        <title>Chromobacterium muskegensis sp. nov., an insecticidal bacterium isolated from Sphagnum bogs.</title>
        <authorList>
            <person name="Sparks M.E."/>
            <person name="Blackburn M.B."/>
            <person name="Gundersen-Rindal D.E."/>
            <person name="Mitchell A."/>
            <person name="Farrar R."/>
            <person name="Kuhar D."/>
        </authorList>
    </citation>
    <scope>NUCLEOTIDE SEQUENCE [LARGE SCALE GENOMIC DNA]</scope>
    <source>
        <strain evidence="3 4">21-1</strain>
    </source>
</reference>
<feature type="chain" id="PRO_5009443155" description="LTXXQ motif family protein" evidence="2">
    <location>
        <begin position="23"/>
        <end position="151"/>
    </location>
</feature>
<evidence type="ECO:0000256" key="1">
    <source>
        <dbReference type="SAM" id="MobiDB-lite"/>
    </source>
</evidence>
<dbReference type="STRING" id="1108595.BKX93_13985"/>
<feature type="compositionally biased region" description="Basic and acidic residues" evidence="1">
    <location>
        <begin position="75"/>
        <end position="95"/>
    </location>
</feature>
<sequence>MTQLLKPLLIAGLLFAGSAAYADDAPAAPAAHKGWHMDPAKHEEMRAKHLQALHDKLKIQPQQEAAWQTFAASMKPEKMEKPAMDDKATAPEKMESMMQRQQARMQQRLDALKAFYAQLTPEQQKTMDNLHGPRGKWQHHKKPEGAAPANG</sequence>
<proteinExistence type="predicted"/>
<dbReference type="GeneID" id="68842314"/>
<dbReference type="AlphaFoldDB" id="A0A1D9LI95"/>
<feature type="region of interest" description="Disordered" evidence="1">
    <location>
        <begin position="123"/>
        <end position="151"/>
    </location>
</feature>